<dbReference type="GO" id="GO:0006508">
    <property type="term" value="P:proteolysis"/>
    <property type="evidence" value="ECO:0007669"/>
    <property type="project" value="UniProtKB-KW"/>
</dbReference>
<gene>
    <name evidence="1" type="ORF">HELGO_WM8320</name>
</gene>
<dbReference type="GO" id="GO:0008233">
    <property type="term" value="F:peptidase activity"/>
    <property type="evidence" value="ECO:0007669"/>
    <property type="project" value="UniProtKB-KW"/>
</dbReference>
<dbReference type="PIRSF" id="PIRSF029285">
    <property type="entry name" value="Aminopept"/>
    <property type="match status" value="1"/>
</dbReference>
<reference evidence="1" key="1">
    <citation type="submission" date="2020-01" db="EMBL/GenBank/DDBJ databases">
        <authorList>
            <person name="Meier V. D."/>
            <person name="Meier V D."/>
        </authorList>
    </citation>
    <scope>NUCLEOTIDE SEQUENCE</scope>
    <source>
        <strain evidence="1">HLG_WM_MAG_07</strain>
    </source>
</reference>
<protein>
    <submittedName>
        <fullName evidence="1">PUTATIVE ZINC PROTEASE PROTEIN</fullName>
    </submittedName>
</protein>
<name>A0A6S6TWF7_9GAMM</name>
<dbReference type="InterPro" id="IPR014553">
    <property type="entry name" value="Aminopept"/>
</dbReference>
<organism evidence="1">
    <name type="scientific">uncultured Thiotrichaceae bacterium</name>
    <dbReference type="NCBI Taxonomy" id="298394"/>
    <lineage>
        <taxon>Bacteria</taxon>
        <taxon>Pseudomonadati</taxon>
        <taxon>Pseudomonadota</taxon>
        <taxon>Gammaproteobacteria</taxon>
        <taxon>Thiotrichales</taxon>
        <taxon>Thiotrichaceae</taxon>
        <taxon>environmental samples</taxon>
    </lineage>
</organism>
<sequence length="358" mass="41494">MIHGHNLNIPVLLVIILSSFILGGCETLSYYQQMGTGHLDLMNKRELISTRINKTDIAPEEKRKLELVVSAKKFAREHLHLPVNSSYRHYSDLKRPYVTWNVVATKPLSMTPAPSCFPIVGCLSYRGYFKKTDAEHYAKKLDQQGLETYIAGSSAYSTLGWFDDPVVSTMLRYDDYFLLETLFHELAHQKVYFPDDSNFNEAFASAIGQYGVRKWLETHGTTQDIQNYEIYLNRRTAFTEMLEHTADELRRIFKQKNKSKESLLEEKKAEYATLMMRYSLFKQKHAYNGYDNWFKKPVNNPRLAIVSTYHHLVSNFNEHLKQCDNDLDRFYRSISTLSALSPSLRKKTLLHSGGCTVK</sequence>
<accession>A0A6S6TWF7</accession>
<dbReference type="EMBL" id="CACVAY010000139">
    <property type="protein sequence ID" value="CAA6826911.1"/>
    <property type="molecule type" value="Genomic_DNA"/>
</dbReference>
<keyword evidence="1" id="KW-0645">Protease</keyword>
<dbReference type="Pfam" id="PF10023">
    <property type="entry name" value="Aminopep"/>
    <property type="match status" value="1"/>
</dbReference>
<keyword evidence="1" id="KW-0378">Hydrolase</keyword>
<evidence type="ECO:0000313" key="1">
    <source>
        <dbReference type="EMBL" id="CAA6826911.1"/>
    </source>
</evidence>
<dbReference type="AlphaFoldDB" id="A0A6S6TWF7"/>
<proteinExistence type="predicted"/>